<reference evidence="3" key="1">
    <citation type="submission" date="2025-08" db="UniProtKB">
        <authorList>
            <consortium name="RefSeq"/>
        </authorList>
    </citation>
    <scope>IDENTIFICATION</scope>
    <source>
        <tissue evidence="3">Fruit stalk</tissue>
    </source>
</reference>
<dbReference type="AlphaFoldDB" id="A0A6P5WMA2"/>
<accession>A0A6P5WMA2</accession>
<proteinExistence type="predicted"/>
<dbReference type="KEGG" id="dzi:111275683"/>
<dbReference type="InterPro" id="IPR025852">
    <property type="entry name" value="SM_dom_ATX"/>
</dbReference>
<organism evidence="2 3">
    <name type="scientific">Durio zibethinus</name>
    <name type="common">Durian</name>
    <dbReference type="NCBI Taxonomy" id="66656"/>
    <lineage>
        <taxon>Eukaryota</taxon>
        <taxon>Viridiplantae</taxon>
        <taxon>Streptophyta</taxon>
        <taxon>Embryophyta</taxon>
        <taxon>Tracheophyta</taxon>
        <taxon>Spermatophyta</taxon>
        <taxon>Magnoliopsida</taxon>
        <taxon>eudicotyledons</taxon>
        <taxon>Gunneridae</taxon>
        <taxon>Pentapetalae</taxon>
        <taxon>rosids</taxon>
        <taxon>malvids</taxon>
        <taxon>Malvales</taxon>
        <taxon>Malvaceae</taxon>
        <taxon>Helicteroideae</taxon>
        <taxon>Durio</taxon>
    </lineage>
</organism>
<evidence type="ECO:0000313" key="3">
    <source>
        <dbReference type="RefSeq" id="XP_022716912.1"/>
    </source>
</evidence>
<dbReference type="RefSeq" id="XP_022716912.1">
    <property type="nucleotide sequence ID" value="XM_022861177.1"/>
</dbReference>
<evidence type="ECO:0000259" key="1">
    <source>
        <dbReference type="Pfam" id="PF14438"/>
    </source>
</evidence>
<dbReference type="Proteomes" id="UP000515121">
    <property type="component" value="Unplaced"/>
</dbReference>
<dbReference type="PANTHER" id="PTHR12854:SF12">
    <property type="entry name" value="POLYADENYLATE-BINDING PROTEIN INTERACTING PROTEIN"/>
    <property type="match status" value="1"/>
</dbReference>
<dbReference type="OrthoDB" id="2275718at2759"/>
<dbReference type="InterPro" id="IPR045117">
    <property type="entry name" value="ATXN2-like"/>
</dbReference>
<dbReference type="GO" id="GO:0010494">
    <property type="term" value="C:cytoplasmic stress granule"/>
    <property type="evidence" value="ECO:0007669"/>
    <property type="project" value="TreeGrafter"/>
</dbReference>
<evidence type="ECO:0000313" key="2">
    <source>
        <dbReference type="Proteomes" id="UP000515121"/>
    </source>
</evidence>
<sequence>MQKTWYKCKLEHRKNKENCLLSSFLHFLIPSIQSTLCNFRSLLNVEASYKKKNSNSINWKTELKKGKKTEMGLKNGAEEENCSMNEALLFATMCIIGLPVDVHLKDGSVYSGIFHTASVEKEFGIVLKKAKLTKKGRCATNVANGSVVETLVILAGDLVQVVAKGVPLPFDGFSGNIAHGNGEAAFQIQPSSANPLNGAKKFNKFTMDKRKSYRKRNSFQNENGFADGFIPTKAGKEHEGQNPMGNSKGVEYQKQDDTNIEQDKDAFGATIAGRQVGDDMSQLLQDECDRKFDFHVEEGAKEVQHSVSSRESSALDTFKPVDACLTQVKPDEEGNTEMTTKLLLSGAPHDTPMDGKLDNQCCEKPTATEIYQDAVCSGVSTSTSPVTDVPSESCQSSFATPTAIVPPQSSESNKNYKEFKLNPGAKIFSPSYASAISAAPPIVPAVANVSYIPGNSPMVALAGSQPDVEISTFAPRTSASSKFVSYGNVTAATGVSGSQFSQPIVGQMGSRTQPLRYAGQYHPVQAAPAYLTPNSQAVMFGRLGQLICVPVSHDLVQGAAAISPVPARPPLTPHHVQLPKHQGSAPGQALQLCVPQPFIAGGQQPLAVPSHVPYMQPPFPANRPIQVPGSSGLFSTKLP</sequence>
<name>A0A6P5WMA2_DURZI</name>
<feature type="domain" description="Ataxin 2 SM" evidence="1">
    <location>
        <begin position="85"/>
        <end position="164"/>
    </location>
</feature>
<keyword evidence="2" id="KW-1185">Reference proteome</keyword>
<dbReference type="GeneID" id="111275683"/>
<dbReference type="GO" id="GO:0003729">
    <property type="term" value="F:mRNA binding"/>
    <property type="evidence" value="ECO:0007669"/>
    <property type="project" value="TreeGrafter"/>
</dbReference>
<protein>
    <submittedName>
        <fullName evidence="3">Polyadenylate-binding protein-interacting protein 4 isoform X1</fullName>
    </submittedName>
</protein>
<gene>
    <name evidence="3" type="primary">LOC111275683</name>
</gene>
<dbReference type="PANTHER" id="PTHR12854">
    <property type="entry name" value="ATAXIN 2-RELATED"/>
    <property type="match status" value="1"/>
</dbReference>
<dbReference type="Pfam" id="PF14438">
    <property type="entry name" value="SM-ATX"/>
    <property type="match status" value="1"/>
</dbReference>
<dbReference type="GO" id="GO:0034063">
    <property type="term" value="P:stress granule assembly"/>
    <property type="evidence" value="ECO:0007669"/>
    <property type="project" value="TreeGrafter"/>
</dbReference>